<organism evidence="3 4">
    <name type="scientific">Trichodelitschia bisporula</name>
    <dbReference type="NCBI Taxonomy" id="703511"/>
    <lineage>
        <taxon>Eukaryota</taxon>
        <taxon>Fungi</taxon>
        <taxon>Dikarya</taxon>
        <taxon>Ascomycota</taxon>
        <taxon>Pezizomycotina</taxon>
        <taxon>Dothideomycetes</taxon>
        <taxon>Dothideomycetes incertae sedis</taxon>
        <taxon>Phaeotrichales</taxon>
        <taxon>Phaeotrichaceae</taxon>
        <taxon>Trichodelitschia</taxon>
    </lineage>
</organism>
<keyword evidence="1" id="KW-0853">WD repeat</keyword>
<dbReference type="InterPro" id="IPR033010">
    <property type="entry name" value="Cdc20/Fizzy"/>
</dbReference>
<keyword evidence="2" id="KW-0677">Repeat</keyword>
<dbReference type="SMART" id="SM00320">
    <property type="entry name" value="WD40"/>
    <property type="match status" value="4"/>
</dbReference>
<dbReference type="GO" id="GO:0005680">
    <property type="term" value="C:anaphase-promoting complex"/>
    <property type="evidence" value="ECO:0007669"/>
    <property type="project" value="TreeGrafter"/>
</dbReference>
<reference evidence="3" key="1">
    <citation type="journal article" date="2020" name="Stud. Mycol.">
        <title>101 Dothideomycetes genomes: a test case for predicting lifestyles and emergence of pathogens.</title>
        <authorList>
            <person name="Haridas S."/>
            <person name="Albert R."/>
            <person name="Binder M."/>
            <person name="Bloem J."/>
            <person name="Labutti K."/>
            <person name="Salamov A."/>
            <person name="Andreopoulos B."/>
            <person name="Baker S."/>
            <person name="Barry K."/>
            <person name="Bills G."/>
            <person name="Bluhm B."/>
            <person name="Cannon C."/>
            <person name="Castanera R."/>
            <person name="Culley D."/>
            <person name="Daum C."/>
            <person name="Ezra D."/>
            <person name="Gonzalez J."/>
            <person name="Henrissat B."/>
            <person name="Kuo A."/>
            <person name="Liang C."/>
            <person name="Lipzen A."/>
            <person name="Lutzoni F."/>
            <person name="Magnuson J."/>
            <person name="Mondo S."/>
            <person name="Nolan M."/>
            <person name="Ohm R."/>
            <person name="Pangilinan J."/>
            <person name="Park H.-J."/>
            <person name="Ramirez L."/>
            <person name="Alfaro M."/>
            <person name="Sun H."/>
            <person name="Tritt A."/>
            <person name="Yoshinaga Y."/>
            <person name="Zwiers L.-H."/>
            <person name="Turgeon B."/>
            <person name="Goodwin S."/>
            <person name="Spatafora J."/>
            <person name="Crous P."/>
            <person name="Grigoriev I."/>
        </authorList>
    </citation>
    <scope>NUCLEOTIDE SEQUENCE</scope>
    <source>
        <strain evidence="3">CBS 262.69</strain>
    </source>
</reference>
<dbReference type="AlphaFoldDB" id="A0A6G1I9B4"/>
<accession>A0A6G1I9B4</accession>
<dbReference type="GO" id="GO:0010997">
    <property type="term" value="F:anaphase-promoting complex binding"/>
    <property type="evidence" value="ECO:0007669"/>
    <property type="project" value="InterPro"/>
</dbReference>
<protein>
    <submittedName>
        <fullName evidence="3">WD40 repeat-like protein</fullName>
    </submittedName>
</protein>
<name>A0A6G1I9B4_9PEZI</name>
<dbReference type="OrthoDB" id="10263272at2759"/>
<dbReference type="EMBL" id="ML996687">
    <property type="protein sequence ID" value="KAF2404862.1"/>
    <property type="molecule type" value="Genomic_DNA"/>
</dbReference>
<dbReference type="PANTHER" id="PTHR19918:SF5">
    <property type="entry name" value="MEIOSIS-SPECIFIC APC_C ACTIVATOR PROTEIN AMA1"/>
    <property type="match status" value="1"/>
</dbReference>
<evidence type="ECO:0000313" key="3">
    <source>
        <dbReference type="EMBL" id="KAF2404862.1"/>
    </source>
</evidence>
<evidence type="ECO:0000313" key="4">
    <source>
        <dbReference type="Proteomes" id="UP000799640"/>
    </source>
</evidence>
<gene>
    <name evidence="3" type="ORF">EJ06DRAFT_560746</name>
</gene>
<dbReference type="GO" id="GO:1990757">
    <property type="term" value="F:ubiquitin ligase activator activity"/>
    <property type="evidence" value="ECO:0007669"/>
    <property type="project" value="TreeGrafter"/>
</dbReference>
<dbReference type="InterPro" id="IPR036322">
    <property type="entry name" value="WD40_repeat_dom_sf"/>
</dbReference>
<dbReference type="Gene3D" id="2.130.10.10">
    <property type="entry name" value="YVTN repeat-like/Quinoprotein amine dehydrogenase"/>
    <property type="match status" value="1"/>
</dbReference>
<dbReference type="InterPro" id="IPR001680">
    <property type="entry name" value="WD40_rpt"/>
</dbReference>
<sequence length="517" mass="54651">MGDSVVGVADGRGGLLAPGTSAPLYVAGFAERVDRGAEAEVYERRVALACGVDVAARVLGREMAAPGREWRDGEWTGPRKAIKKPRPVPIIPFRYVSFLDAPSLRDDYYCTLLAYSPTANVLAVGLGTHVYLWSETHGADTPSSLNTPSTAHVTSLAFSSPAGGQAILAIGRADGHLLLWSPLDTEPRFDSVHPSPISCVSFRPTTHRAPSARDPELTIESEVLLVGDEAGHIYIYDLEWPSPAQRDLFAWPGALTLRARVLAHAQQICGLAWAADGSAFASGGNDNVAHAFSTAAVLRAAAAAGGAPPRAPSPERQVLALEAGAYMLPASTAGHSWELRAAIKALAWCPWQDGLLAIGGGSNDRRIHFVHAGSGARLALIDCAAQVTGLVWSRTRREVCATFGFAQPEHKVRIAVFAWPSCSVVVRIPWGDEHRALCAVAYPRGPGGGGERGEGGVWCAGTREEGVLVVGTSDASIKFHEVWAEERGGLGRRGGLLGGSDILEGLHGIEKEGDVVR</sequence>
<dbReference type="PANTHER" id="PTHR19918">
    <property type="entry name" value="CELL DIVISION CYCLE 20 CDC20 FIZZY -RELATED"/>
    <property type="match status" value="1"/>
</dbReference>
<keyword evidence="4" id="KW-1185">Reference proteome</keyword>
<dbReference type="Proteomes" id="UP000799640">
    <property type="component" value="Unassembled WGS sequence"/>
</dbReference>
<dbReference type="InterPro" id="IPR015943">
    <property type="entry name" value="WD40/YVTN_repeat-like_dom_sf"/>
</dbReference>
<dbReference type="GO" id="GO:0031145">
    <property type="term" value="P:anaphase-promoting complex-dependent catabolic process"/>
    <property type="evidence" value="ECO:0007669"/>
    <property type="project" value="TreeGrafter"/>
</dbReference>
<proteinExistence type="predicted"/>
<dbReference type="Pfam" id="PF00400">
    <property type="entry name" value="WD40"/>
    <property type="match status" value="1"/>
</dbReference>
<dbReference type="GO" id="GO:1905786">
    <property type="term" value="P:positive regulation of anaphase-promoting complex-dependent catabolic process"/>
    <property type="evidence" value="ECO:0007669"/>
    <property type="project" value="TreeGrafter"/>
</dbReference>
<evidence type="ECO:0000256" key="2">
    <source>
        <dbReference type="ARBA" id="ARBA00022737"/>
    </source>
</evidence>
<evidence type="ECO:0000256" key="1">
    <source>
        <dbReference type="ARBA" id="ARBA00022574"/>
    </source>
</evidence>
<dbReference type="SUPFAM" id="SSF50978">
    <property type="entry name" value="WD40 repeat-like"/>
    <property type="match status" value="1"/>
</dbReference>